<dbReference type="InterPro" id="IPR013325">
    <property type="entry name" value="RNA_pol_sigma_r2"/>
</dbReference>
<evidence type="ECO:0000313" key="9">
    <source>
        <dbReference type="Proteomes" id="UP000225972"/>
    </source>
</evidence>
<organism evidence="8 9">
    <name type="scientific">Pelagimonas phthalicica</name>
    <dbReference type="NCBI Taxonomy" id="1037362"/>
    <lineage>
        <taxon>Bacteria</taxon>
        <taxon>Pseudomonadati</taxon>
        <taxon>Pseudomonadota</taxon>
        <taxon>Alphaproteobacteria</taxon>
        <taxon>Rhodobacterales</taxon>
        <taxon>Roseobacteraceae</taxon>
        <taxon>Pelagimonas</taxon>
    </lineage>
</organism>
<dbReference type="InterPro" id="IPR007627">
    <property type="entry name" value="RNA_pol_sigma70_r2"/>
</dbReference>
<sequence length="177" mass="19856">MTVSDKDLALAAANGDRQAFAALLDRIYDPMFRLAFRLTGSKAEAEDLVQDICAALPAKLCRFRGEAKVMTWLYRIVMNAARDRFRRRASHAKAAEGWGDWEIARRAVEEEQAERADWLRLAMNALTPPELRETLVLILDGLSHAEVAKILGVSEGTISWRISEAKKKLKAMKEAEA</sequence>
<feature type="domain" description="RNA polymerase sigma-70 region 2" evidence="6">
    <location>
        <begin position="25"/>
        <end position="89"/>
    </location>
</feature>
<keyword evidence="9" id="KW-1185">Reference proteome</keyword>
<evidence type="ECO:0000256" key="5">
    <source>
        <dbReference type="ARBA" id="ARBA00023163"/>
    </source>
</evidence>
<dbReference type="Gene3D" id="1.10.10.10">
    <property type="entry name" value="Winged helix-like DNA-binding domain superfamily/Winged helix DNA-binding domain"/>
    <property type="match status" value="1"/>
</dbReference>
<dbReference type="GO" id="GO:0016987">
    <property type="term" value="F:sigma factor activity"/>
    <property type="evidence" value="ECO:0007669"/>
    <property type="project" value="UniProtKB-KW"/>
</dbReference>
<dbReference type="InterPro" id="IPR036388">
    <property type="entry name" value="WH-like_DNA-bd_sf"/>
</dbReference>
<dbReference type="PANTHER" id="PTHR43133">
    <property type="entry name" value="RNA POLYMERASE ECF-TYPE SIGMA FACTO"/>
    <property type="match status" value="1"/>
</dbReference>
<evidence type="ECO:0000256" key="2">
    <source>
        <dbReference type="ARBA" id="ARBA00023015"/>
    </source>
</evidence>
<evidence type="ECO:0000256" key="1">
    <source>
        <dbReference type="ARBA" id="ARBA00010641"/>
    </source>
</evidence>
<reference evidence="9" key="1">
    <citation type="submission" date="2017-05" db="EMBL/GenBank/DDBJ databases">
        <authorList>
            <person name="Rodrigo-Torres L."/>
            <person name="Arahal R. D."/>
            <person name="Lucena T."/>
        </authorList>
    </citation>
    <scope>NUCLEOTIDE SEQUENCE [LARGE SCALE GENOMIC DNA]</scope>
    <source>
        <strain evidence="9">CECT 8649</strain>
    </source>
</reference>
<keyword evidence="2" id="KW-0805">Transcription regulation</keyword>
<evidence type="ECO:0000259" key="7">
    <source>
        <dbReference type="Pfam" id="PF08281"/>
    </source>
</evidence>
<dbReference type="Pfam" id="PF04542">
    <property type="entry name" value="Sigma70_r2"/>
    <property type="match status" value="1"/>
</dbReference>
<dbReference type="PANTHER" id="PTHR43133:SF8">
    <property type="entry name" value="RNA POLYMERASE SIGMA FACTOR HI_1459-RELATED"/>
    <property type="match status" value="1"/>
</dbReference>
<dbReference type="NCBIfam" id="TIGR02937">
    <property type="entry name" value="sigma70-ECF"/>
    <property type="match status" value="1"/>
</dbReference>
<dbReference type="Pfam" id="PF08281">
    <property type="entry name" value="Sigma70_r4_2"/>
    <property type="match status" value="1"/>
</dbReference>
<dbReference type="InterPro" id="IPR039425">
    <property type="entry name" value="RNA_pol_sigma-70-like"/>
</dbReference>
<dbReference type="SUPFAM" id="SSF88659">
    <property type="entry name" value="Sigma3 and sigma4 domains of RNA polymerase sigma factors"/>
    <property type="match status" value="1"/>
</dbReference>
<feature type="domain" description="RNA polymerase sigma factor 70 region 4 type 2" evidence="7">
    <location>
        <begin position="118"/>
        <end position="169"/>
    </location>
</feature>
<dbReference type="InterPro" id="IPR014284">
    <property type="entry name" value="RNA_pol_sigma-70_dom"/>
</dbReference>
<dbReference type="Gene3D" id="1.10.1740.10">
    <property type="match status" value="1"/>
</dbReference>
<evidence type="ECO:0000313" key="8">
    <source>
        <dbReference type="EMBL" id="SMX26629.1"/>
    </source>
</evidence>
<evidence type="ECO:0000256" key="3">
    <source>
        <dbReference type="ARBA" id="ARBA00023082"/>
    </source>
</evidence>
<dbReference type="GO" id="GO:0003677">
    <property type="term" value="F:DNA binding"/>
    <property type="evidence" value="ECO:0007669"/>
    <property type="project" value="UniProtKB-KW"/>
</dbReference>
<evidence type="ECO:0000256" key="4">
    <source>
        <dbReference type="ARBA" id="ARBA00023125"/>
    </source>
</evidence>
<dbReference type="InterPro" id="IPR013249">
    <property type="entry name" value="RNA_pol_sigma70_r4_t2"/>
</dbReference>
<name>A0A238J7Q8_9RHOB</name>
<evidence type="ECO:0000259" key="6">
    <source>
        <dbReference type="Pfam" id="PF04542"/>
    </source>
</evidence>
<dbReference type="EMBL" id="FXXP01000001">
    <property type="protein sequence ID" value="SMX26629.1"/>
    <property type="molecule type" value="Genomic_DNA"/>
</dbReference>
<dbReference type="Proteomes" id="UP000225972">
    <property type="component" value="Unassembled WGS sequence"/>
</dbReference>
<protein>
    <submittedName>
        <fullName evidence="8">ECF RNA polymerase sigma factor SigR</fullName>
    </submittedName>
</protein>
<proteinExistence type="inferred from homology"/>
<gene>
    <name evidence="8" type="primary">sigR_1</name>
    <name evidence="8" type="ORF">TRP8649_00714</name>
</gene>
<keyword evidence="3" id="KW-0731">Sigma factor</keyword>
<dbReference type="AlphaFoldDB" id="A0A238J7Q8"/>
<keyword evidence="5" id="KW-0804">Transcription</keyword>
<comment type="similarity">
    <text evidence="1">Belongs to the sigma-70 factor family. ECF subfamily.</text>
</comment>
<keyword evidence="4" id="KW-0238">DNA-binding</keyword>
<dbReference type="GO" id="GO:0006352">
    <property type="term" value="P:DNA-templated transcription initiation"/>
    <property type="evidence" value="ECO:0007669"/>
    <property type="project" value="InterPro"/>
</dbReference>
<dbReference type="InterPro" id="IPR013324">
    <property type="entry name" value="RNA_pol_sigma_r3/r4-like"/>
</dbReference>
<dbReference type="SUPFAM" id="SSF88946">
    <property type="entry name" value="Sigma2 domain of RNA polymerase sigma factors"/>
    <property type="match status" value="1"/>
</dbReference>
<dbReference type="RefSeq" id="WP_166652683.1">
    <property type="nucleotide sequence ID" value="NZ_FXXP01000001.1"/>
</dbReference>
<accession>A0A238J7Q8</accession>